<dbReference type="InterPro" id="IPR058710">
    <property type="entry name" value="PEPCK_lobe_2"/>
</dbReference>
<gene>
    <name evidence="2" type="ORF">SCD_n01561</name>
</gene>
<sequence length="1154" mass="129455">MDLNQFLGLGDDSEDPQETRKRLQLYINLKLSSSGQPPCLEGESSDFLAVAQNLLQSYREKSRLLSGYLCPPDQRIQAFLDDYLADAADGSVPRLPENTLILDRHGVARELSLPVNKNEFKGDYVSSYRIRNGVLHNPVSDRRTTKGLFHVTEGGLPIPGDKKAVPKVAFARLLREAINPPEHLMRLPFAAGQPQEAAMFVSLLLRPVICPEIPGREPEKIMEIRFFAPGGLVSNLDFVESIFGNGGNPVLASNDVGLDVDHWSGHTGCVILAPHLTRLTKKELGLPHRDAASPRQQADGMCWVDENELYNDGSAFKITARDERGVIVTILADNYFGYCKKEVKTQISYATNLFGLAEEEHAGGALAFPRHNHGEEFGVDSITRVPGYSFEEIATQYGDLMIVQPEGYGIDKLHPEVIYVPQDLRMDLHAQTINWMKDGVPQTIKLRPDHIYVQPNGYKVEMCKHPGAPSWRLVGTDPEGTFCHKPCTVSGGGKSEISKSLNDAVIYGPLFVADLEKDLTQVEKIVKKNYSGRFKPGFEHEDRDAARTLLSAERSLGSVIKVLTPSPSHTEEYNAWLEEIPDRILALVFIIKRMYRPEWGDNWRNYLSTDFVNGHPGHELKLGERKLVGSYLRIGFAENGAWRVFKLRQDFIAADKVQMEDDISASVVVPAASLPNMSPKSDNPSVKLVRNCEYRLFQRPDEAIHRGFDLQAEQDMALRDNFIANFEPINGESLSKIIDDVVGFDQYTDPMRKILREAHEANQYVVSSAHPRMVDGKPSKNPRYLQLRLDLANPVRRYVAEIGARFNRRVPLGTPVIEPVNAVLVGRRNNPPEPGIRPLAVYNPIHYQELPELFMDFICSLTGKSPSTTGAGSEGALTKGPFNALRPTVDMNNTLVSFILTGYAGYSTAAGYIGPNLRVDHDISLLVPEIWSRLKPQERDPRFLIENGYMEKIADFQYQGRLIQASRLGYRITERFVHGFMGKMFDAPRAVFGEHILRPETQDMAVFVDGVENIVEAQQKVAACYLEDGSVEDACPPLKALLHIMANGRYEGKDVHDPAIRALFTREALLASDWYQERLMTKQARDIHLWERHIAYLDTFACRTSHQDLAERLDIHERLESAKTKLKLVKSTAYLQSLSGTIGADPLRPMQSRT</sequence>
<dbReference type="Proteomes" id="UP000015559">
    <property type="component" value="Chromosome"/>
</dbReference>
<dbReference type="OrthoDB" id="366044at2"/>
<proteinExistence type="predicted"/>
<evidence type="ECO:0000313" key="3">
    <source>
        <dbReference type="Proteomes" id="UP000015559"/>
    </source>
</evidence>
<dbReference type="HOGENOM" id="CLU_275663_0_0_4"/>
<dbReference type="STRING" id="1163617.SCD_n01561"/>
<feature type="domain" description="PPi-type phosphoenolpyruvate carboxykinase lobe 2" evidence="1">
    <location>
        <begin position="512"/>
        <end position="622"/>
    </location>
</feature>
<reference evidence="2 3" key="1">
    <citation type="journal article" date="2012" name="Appl. Environ. Microbiol.">
        <title>Draft genome sequence of a psychrotolerant sulfur-oxidizing bacterium, Sulfuricella denitrificans skB26, and proteomic insights into cold adaptation.</title>
        <authorList>
            <person name="Watanabe T."/>
            <person name="Kojima H."/>
            <person name="Fukui M."/>
        </authorList>
    </citation>
    <scope>NUCLEOTIDE SEQUENCE [LARGE SCALE GENOMIC DNA]</scope>
    <source>
        <strain evidence="3">skB26</strain>
    </source>
</reference>
<name>S6B423_SULDS</name>
<keyword evidence="3" id="KW-1185">Reference proteome</keyword>
<evidence type="ECO:0000259" key="1">
    <source>
        <dbReference type="Pfam" id="PF26300"/>
    </source>
</evidence>
<dbReference type="RefSeq" id="WP_009205661.1">
    <property type="nucleotide sequence ID" value="NC_022357.1"/>
</dbReference>
<dbReference type="AlphaFoldDB" id="S6B423"/>
<dbReference type="eggNOG" id="ENOG502Z83I">
    <property type="taxonomic scope" value="Bacteria"/>
</dbReference>
<dbReference type="Pfam" id="PF26300">
    <property type="entry name" value="PEPCK_PPi_lobe_2"/>
    <property type="match status" value="1"/>
</dbReference>
<dbReference type="KEGG" id="sdr:SCD_n01561"/>
<accession>S6B423</accession>
<protein>
    <recommendedName>
        <fullName evidence="1">PPi-type phosphoenolpyruvate carboxykinase lobe 2 domain-containing protein</fullName>
    </recommendedName>
</protein>
<organism evidence="2 3">
    <name type="scientific">Sulfuricella denitrificans (strain DSM 22764 / NBRC 105220 / skB26)</name>
    <dbReference type="NCBI Taxonomy" id="1163617"/>
    <lineage>
        <taxon>Bacteria</taxon>
        <taxon>Pseudomonadati</taxon>
        <taxon>Pseudomonadota</taxon>
        <taxon>Betaproteobacteria</taxon>
        <taxon>Nitrosomonadales</taxon>
        <taxon>Sulfuricellaceae</taxon>
        <taxon>Sulfuricella</taxon>
    </lineage>
</organism>
<evidence type="ECO:0000313" key="2">
    <source>
        <dbReference type="EMBL" id="BAN35382.1"/>
    </source>
</evidence>
<dbReference type="EMBL" id="AP013066">
    <property type="protein sequence ID" value="BAN35382.1"/>
    <property type="molecule type" value="Genomic_DNA"/>
</dbReference>